<accession>A0AAN7B1T0</accession>
<dbReference type="EMBL" id="MU858320">
    <property type="protein sequence ID" value="KAK4207114.1"/>
    <property type="molecule type" value="Genomic_DNA"/>
</dbReference>
<gene>
    <name evidence="13" type="ORF">QBC37DRAFT_327961</name>
</gene>
<evidence type="ECO:0000256" key="11">
    <source>
        <dbReference type="SAM" id="Phobius"/>
    </source>
</evidence>
<evidence type="ECO:0000259" key="12">
    <source>
        <dbReference type="Pfam" id="PF04577"/>
    </source>
</evidence>
<name>A0AAN7B1T0_9PEZI</name>
<dbReference type="InterPro" id="IPR007657">
    <property type="entry name" value="Glycosyltransferase_61"/>
</dbReference>
<evidence type="ECO:0000256" key="9">
    <source>
        <dbReference type="ARBA" id="ARBA00048317"/>
    </source>
</evidence>
<evidence type="ECO:0000256" key="5">
    <source>
        <dbReference type="ARBA" id="ARBA00022824"/>
    </source>
</evidence>
<evidence type="ECO:0000256" key="3">
    <source>
        <dbReference type="ARBA" id="ARBA00022679"/>
    </source>
</evidence>
<evidence type="ECO:0000256" key="6">
    <source>
        <dbReference type="ARBA" id="ARBA00023180"/>
    </source>
</evidence>
<keyword evidence="11" id="KW-1133">Transmembrane helix</keyword>
<protein>
    <recommendedName>
        <fullName evidence="7">EGF domain-specific O-linked N-acetylglucosamine transferase</fullName>
        <ecNumber evidence="1">2.4.1.255</ecNumber>
    </recommendedName>
    <alternativeName>
        <fullName evidence="8">Extracellular O-linked N-acetylglucosamine transferase</fullName>
    </alternativeName>
</protein>
<keyword evidence="6" id="KW-0325">Glycoprotein</keyword>
<evidence type="ECO:0000313" key="13">
    <source>
        <dbReference type="EMBL" id="KAK4207114.1"/>
    </source>
</evidence>
<keyword evidence="11" id="KW-0812">Transmembrane</keyword>
<evidence type="ECO:0000256" key="1">
    <source>
        <dbReference type="ARBA" id="ARBA00011970"/>
    </source>
</evidence>
<keyword evidence="3" id="KW-0808">Transferase</keyword>
<dbReference type="AlphaFoldDB" id="A0AAN7B1T0"/>
<proteinExistence type="predicted"/>
<dbReference type="EC" id="2.4.1.255" evidence="1"/>
<keyword evidence="2" id="KW-0328">Glycosyltransferase</keyword>
<evidence type="ECO:0000256" key="10">
    <source>
        <dbReference type="ARBA" id="ARBA00049432"/>
    </source>
</evidence>
<keyword evidence="5" id="KW-0256">Endoplasmic reticulum</keyword>
<dbReference type="Pfam" id="PF04577">
    <property type="entry name" value="Glyco_transf_61"/>
    <property type="match status" value="1"/>
</dbReference>
<keyword evidence="4" id="KW-0732">Signal</keyword>
<dbReference type="GO" id="GO:0005788">
    <property type="term" value="C:endoplasmic reticulum lumen"/>
    <property type="evidence" value="ECO:0007669"/>
    <property type="project" value="TreeGrafter"/>
</dbReference>
<dbReference type="PANTHER" id="PTHR20961:SF148">
    <property type="entry name" value="EGF DOMAIN-SPECIFIC O-LINKED N-ACETYLGLUCOSAMINE TRANSFERASE"/>
    <property type="match status" value="1"/>
</dbReference>
<comment type="catalytic activity">
    <reaction evidence="10">
        <text>L-threonyl-[protein] + UDP-N-acetyl-alpha-D-glucosamine = 3-O-(N-acetyl-beta-D-glucosaminyl)-L-threonyl-[protein] + UDP + H(+)</text>
        <dbReference type="Rhea" id="RHEA:48908"/>
        <dbReference type="Rhea" id="RHEA-COMP:11060"/>
        <dbReference type="Rhea" id="RHEA-COMP:12252"/>
        <dbReference type="ChEBI" id="CHEBI:15378"/>
        <dbReference type="ChEBI" id="CHEBI:30013"/>
        <dbReference type="ChEBI" id="CHEBI:57705"/>
        <dbReference type="ChEBI" id="CHEBI:58223"/>
        <dbReference type="ChEBI" id="CHEBI:90840"/>
        <dbReference type="EC" id="2.4.1.255"/>
    </reaction>
</comment>
<evidence type="ECO:0000256" key="4">
    <source>
        <dbReference type="ARBA" id="ARBA00022729"/>
    </source>
</evidence>
<keyword evidence="11" id="KW-0472">Membrane</keyword>
<evidence type="ECO:0000256" key="8">
    <source>
        <dbReference type="ARBA" id="ARBA00042574"/>
    </source>
</evidence>
<dbReference type="PANTHER" id="PTHR20961">
    <property type="entry name" value="GLYCOSYLTRANSFERASE"/>
    <property type="match status" value="1"/>
</dbReference>
<organism evidence="13 14">
    <name type="scientific">Rhypophila decipiens</name>
    <dbReference type="NCBI Taxonomy" id="261697"/>
    <lineage>
        <taxon>Eukaryota</taxon>
        <taxon>Fungi</taxon>
        <taxon>Dikarya</taxon>
        <taxon>Ascomycota</taxon>
        <taxon>Pezizomycotina</taxon>
        <taxon>Sordariomycetes</taxon>
        <taxon>Sordariomycetidae</taxon>
        <taxon>Sordariales</taxon>
        <taxon>Naviculisporaceae</taxon>
        <taxon>Rhypophila</taxon>
    </lineage>
</organism>
<evidence type="ECO:0000313" key="14">
    <source>
        <dbReference type="Proteomes" id="UP001301769"/>
    </source>
</evidence>
<reference evidence="13" key="1">
    <citation type="journal article" date="2023" name="Mol. Phylogenet. Evol.">
        <title>Genome-scale phylogeny and comparative genomics of the fungal order Sordariales.</title>
        <authorList>
            <person name="Hensen N."/>
            <person name="Bonometti L."/>
            <person name="Westerberg I."/>
            <person name="Brannstrom I.O."/>
            <person name="Guillou S."/>
            <person name="Cros-Aarteil S."/>
            <person name="Calhoun S."/>
            <person name="Haridas S."/>
            <person name="Kuo A."/>
            <person name="Mondo S."/>
            <person name="Pangilinan J."/>
            <person name="Riley R."/>
            <person name="LaButti K."/>
            <person name="Andreopoulos B."/>
            <person name="Lipzen A."/>
            <person name="Chen C."/>
            <person name="Yan M."/>
            <person name="Daum C."/>
            <person name="Ng V."/>
            <person name="Clum A."/>
            <person name="Steindorff A."/>
            <person name="Ohm R.A."/>
            <person name="Martin F."/>
            <person name="Silar P."/>
            <person name="Natvig D.O."/>
            <person name="Lalanne C."/>
            <person name="Gautier V."/>
            <person name="Ament-Velasquez S.L."/>
            <person name="Kruys A."/>
            <person name="Hutchinson M.I."/>
            <person name="Powell A.J."/>
            <person name="Barry K."/>
            <person name="Miller A.N."/>
            <person name="Grigoriev I.V."/>
            <person name="Debuchy R."/>
            <person name="Gladieux P."/>
            <person name="Hiltunen Thoren M."/>
            <person name="Johannesson H."/>
        </authorList>
    </citation>
    <scope>NUCLEOTIDE SEQUENCE</scope>
    <source>
        <strain evidence="13">PSN293</strain>
    </source>
</reference>
<dbReference type="InterPro" id="IPR049625">
    <property type="entry name" value="Glyco_transf_61_cat"/>
</dbReference>
<evidence type="ECO:0000256" key="7">
    <source>
        <dbReference type="ARBA" id="ARBA00040944"/>
    </source>
</evidence>
<sequence>MILLLRGILGPKTRRAVVLAVIPVLVLLVLLFQYPSPRDFVERHIPDSLSWSSGFRPKDGDAGGPLPLPNDYDPEETESAFCLDRFSPKYLTNLRDTSIQYCSTPSSSELTCFHSHVSGNENRDTLCIGDGSVLDLGTFALSCQIRQPNANETARGIIPFDRIRQYWYDTGPRYVFDHYVDIKTTADSETVPAATGNQTDVSPRKFTLLLKREGEANPWHCLMEIWSMAMTFDVLRMTRDDAGQPFYRVPEDVPNTQVIILDDRADGPYWHLWKLFSGREPIRLAKMHEHPDMERLLTGTKQRIIVPLAGAANPFWQNDWEVRDCIQSVLLRVFARRVLRHYKITTATKKETNPAALRVTFLDRSGAGNRNLRGQQSLLESLKRKFAGIEVTAVDFAAIPFEEQLRMIHRTDVLVGVHGAGLTHTMFLRAGVTAVVEIQPRDMPAAYMGFRNMANMKGIGYFRAHADPISEDPVGGDQVGAGAKKLERDMDTGKRESWHTEDFYMKEDSFVEVVGAAINSLYNKNMHEHDAT</sequence>
<dbReference type="Proteomes" id="UP001301769">
    <property type="component" value="Unassembled WGS sequence"/>
</dbReference>
<reference evidence="13" key="2">
    <citation type="submission" date="2023-05" db="EMBL/GenBank/DDBJ databases">
        <authorList>
            <consortium name="Lawrence Berkeley National Laboratory"/>
            <person name="Steindorff A."/>
            <person name="Hensen N."/>
            <person name="Bonometti L."/>
            <person name="Westerberg I."/>
            <person name="Brannstrom I.O."/>
            <person name="Guillou S."/>
            <person name="Cros-Aarteil S."/>
            <person name="Calhoun S."/>
            <person name="Haridas S."/>
            <person name="Kuo A."/>
            <person name="Mondo S."/>
            <person name="Pangilinan J."/>
            <person name="Riley R."/>
            <person name="Labutti K."/>
            <person name="Andreopoulos B."/>
            <person name="Lipzen A."/>
            <person name="Chen C."/>
            <person name="Yanf M."/>
            <person name="Daum C."/>
            <person name="Ng V."/>
            <person name="Clum A."/>
            <person name="Ohm R."/>
            <person name="Martin F."/>
            <person name="Silar P."/>
            <person name="Natvig D."/>
            <person name="Lalanne C."/>
            <person name="Gautier V."/>
            <person name="Ament-Velasquez S.L."/>
            <person name="Kruys A."/>
            <person name="Hutchinson M.I."/>
            <person name="Powell A.J."/>
            <person name="Barry K."/>
            <person name="Miller A.N."/>
            <person name="Grigoriev I.V."/>
            <person name="Debuchy R."/>
            <person name="Gladieux P."/>
            <person name="Thoren M.H."/>
            <person name="Johannesson H."/>
        </authorList>
    </citation>
    <scope>NUCLEOTIDE SEQUENCE</scope>
    <source>
        <strain evidence="13">PSN293</strain>
    </source>
</reference>
<dbReference type="GO" id="GO:0097363">
    <property type="term" value="F:protein O-acetylglucosaminyltransferase activity"/>
    <property type="evidence" value="ECO:0007669"/>
    <property type="project" value="UniProtKB-EC"/>
</dbReference>
<evidence type="ECO:0000256" key="2">
    <source>
        <dbReference type="ARBA" id="ARBA00022676"/>
    </source>
</evidence>
<keyword evidence="14" id="KW-1185">Reference proteome</keyword>
<comment type="catalytic activity">
    <reaction evidence="9">
        <text>L-seryl-[protein] + UDP-N-acetyl-alpha-D-glucosamine = 3-O-(N-acetyl-beta-D-glucosaminyl)-L-seryl-[protein] + UDP + H(+)</text>
        <dbReference type="Rhea" id="RHEA:48904"/>
        <dbReference type="Rhea" id="RHEA-COMP:9863"/>
        <dbReference type="Rhea" id="RHEA-COMP:12251"/>
        <dbReference type="ChEBI" id="CHEBI:15378"/>
        <dbReference type="ChEBI" id="CHEBI:29999"/>
        <dbReference type="ChEBI" id="CHEBI:57705"/>
        <dbReference type="ChEBI" id="CHEBI:58223"/>
        <dbReference type="ChEBI" id="CHEBI:90838"/>
        <dbReference type="EC" id="2.4.1.255"/>
    </reaction>
</comment>
<feature type="domain" description="Glycosyltransferase 61 catalytic" evidence="12">
    <location>
        <begin position="333"/>
        <end position="435"/>
    </location>
</feature>
<feature type="transmembrane region" description="Helical" evidence="11">
    <location>
        <begin position="16"/>
        <end position="34"/>
    </location>
</feature>
<comment type="caution">
    <text evidence="13">The sequence shown here is derived from an EMBL/GenBank/DDBJ whole genome shotgun (WGS) entry which is preliminary data.</text>
</comment>